<protein>
    <submittedName>
        <fullName evidence="1">Uncharacterized protein</fullName>
    </submittedName>
</protein>
<dbReference type="EMBL" id="JAIRAU010000005">
    <property type="protein sequence ID" value="MBZ5709184.1"/>
    <property type="molecule type" value="Genomic_DNA"/>
</dbReference>
<dbReference type="RefSeq" id="WP_224190962.1">
    <property type="nucleotide sequence ID" value="NZ_JAIRAU010000005.1"/>
</dbReference>
<comment type="caution">
    <text evidence="1">The sequence shown here is derived from an EMBL/GenBank/DDBJ whole genome shotgun (WGS) entry which is preliminary data.</text>
</comment>
<name>A0ABS7TLT8_9BACT</name>
<reference evidence="1" key="1">
    <citation type="submission" date="2021-08" db="EMBL/GenBank/DDBJ databases">
        <authorList>
            <person name="Stevens D.C."/>
        </authorList>
    </citation>
    <scope>NUCLEOTIDE SEQUENCE</scope>
    <source>
        <strain evidence="1">DSM 53165</strain>
    </source>
</reference>
<organism evidence="1 2">
    <name type="scientific">Nannocystis pusilla</name>
    <dbReference type="NCBI Taxonomy" id="889268"/>
    <lineage>
        <taxon>Bacteria</taxon>
        <taxon>Pseudomonadati</taxon>
        <taxon>Myxococcota</taxon>
        <taxon>Polyangia</taxon>
        <taxon>Nannocystales</taxon>
        <taxon>Nannocystaceae</taxon>
        <taxon>Nannocystis</taxon>
    </lineage>
</organism>
<dbReference type="Proteomes" id="UP001139031">
    <property type="component" value="Unassembled WGS sequence"/>
</dbReference>
<accession>A0ABS7TLT8</accession>
<proteinExistence type="predicted"/>
<evidence type="ECO:0000313" key="2">
    <source>
        <dbReference type="Proteomes" id="UP001139031"/>
    </source>
</evidence>
<sequence>MKDASRSSPSRFRHPASHVAAAKQILTGDGNSPMHSRRTVIGLLMGLISLSCEHSIPDTRGPTLAILKLNSRSLHLNYTVKGLCPPVVGENTWEITPESEPFRTDDAWGRPLALRKGSSKDMLVLGSLGVDGIPGTHDDIEIEIEMAEGCGARLFTVD</sequence>
<keyword evidence="2" id="KW-1185">Reference proteome</keyword>
<gene>
    <name evidence="1" type="ORF">K7C98_07920</name>
</gene>
<evidence type="ECO:0000313" key="1">
    <source>
        <dbReference type="EMBL" id="MBZ5709184.1"/>
    </source>
</evidence>